<name>A0ABT9ZVA4_9BACI</name>
<protein>
    <submittedName>
        <fullName evidence="2">Sulfite exporter TauE/SafE</fullName>
    </submittedName>
</protein>
<keyword evidence="1" id="KW-1133">Transmembrane helix</keyword>
<dbReference type="RefSeq" id="WP_307326116.1">
    <property type="nucleotide sequence ID" value="NZ_JAUSUG010000009.1"/>
</dbReference>
<keyword evidence="3" id="KW-1185">Reference proteome</keyword>
<dbReference type="EMBL" id="JAUSUG010000009">
    <property type="protein sequence ID" value="MDQ0255172.1"/>
    <property type="molecule type" value="Genomic_DNA"/>
</dbReference>
<keyword evidence="1" id="KW-0812">Transmembrane</keyword>
<keyword evidence="1" id="KW-0472">Membrane</keyword>
<evidence type="ECO:0000313" key="3">
    <source>
        <dbReference type="Proteomes" id="UP001230005"/>
    </source>
</evidence>
<evidence type="ECO:0000313" key="2">
    <source>
        <dbReference type="EMBL" id="MDQ0255172.1"/>
    </source>
</evidence>
<feature type="transmembrane region" description="Helical" evidence="1">
    <location>
        <begin position="57"/>
        <end position="75"/>
    </location>
</feature>
<accession>A0ABT9ZVA4</accession>
<reference evidence="2 3" key="1">
    <citation type="submission" date="2023-07" db="EMBL/GenBank/DDBJ databases">
        <title>Genomic Encyclopedia of Type Strains, Phase IV (KMG-IV): sequencing the most valuable type-strain genomes for metagenomic binning, comparative biology and taxonomic classification.</title>
        <authorList>
            <person name="Goeker M."/>
        </authorList>
    </citation>
    <scope>NUCLEOTIDE SEQUENCE [LARGE SCALE GENOMIC DNA]</scope>
    <source>
        <strain evidence="2 3">DSM 9768</strain>
    </source>
</reference>
<gene>
    <name evidence="2" type="ORF">J2S74_002554</name>
</gene>
<proteinExistence type="predicted"/>
<comment type="caution">
    <text evidence="2">The sequence shown here is derived from an EMBL/GenBank/DDBJ whole genome shotgun (WGS) entry which is preliminary data.</text>
</comment>
<dbReference type="Proteomes" id="UP001230005">
    <property type="component" value="Unassembled WGS sequence"/>
</dbReference>
<evidence type="ECO:0000256" key="1">
    <source>
        <dbReference type="SAM" id="Phobius"/>
    </source>
</evidence>
<feature type="transmembrane region" description="Helical" evidence="1">
    <location>
        <begin position="5"/>
        <end position="23"/>
    </location>
</feature>
<organism evidence="2 3">
    <name type="scientific">Evansella vedderi</name>
    <dbReference type="NCBI Taxonomy" id="38282"/>
    <lineage>
        <taxon>Bacteria</taxon>
        <taxon>Bacillati</taxon>
        <taxon>Bacillota</taxon>
        <taxon>Bacilli</taxon>
        <taxon>Bacillales</taxon>
        <taxon>Bacillaceae</taxon>
        <taxon>Evansella</taxon>
    </lineage>
</organism>
<sequence length="107" mass="12338">MIKDLIVMLILLLAGLFYLFYSASVVHQFPYFMVATFVLFLSIGLFFIFLRQLTREGFVRLVVVNSVVVILIPIVEGMDWLGFTILYLVIIAFIFIGYSVFKGKKKE</sequence>
<feature type="transmembrane region" description="Helical" evidence="1">
    <location>
        <begin position="81"/>
        <end position="101"/>
    </location>
</feature>
<feature type="transmembrane region" description="Helical" evidence="1">
    <location>
        <begin position="29"/>
        <end position="50"/>
    </location>
</feature>